<feature type="signal peptide" evidence="2">
    <location>
        <begin position="1"/>
        <end position="19"/>
    </location>
</feature>
<feature type="region of interest" description="Disordered" evidence="1">
    <location>
        <begin position="27"/>
        <end position="52"/>
    </location>
</feature>
<reference evidence="3" key="1">
    <citation type="journal article" date="2023" name="Int. J. Mol. Sci.">
        <title>Metagenomics Revealed a New Genus 'Candidatus Thiocaldithrix dubininis' gen. nov., sp. nov. and a New Species 'Candidatus Thiothrix putei' sp. nov. in the Family Thiotrichaceae, Some Members of Which Have Traits of Both Na+- and H+-Motive Energetics.</title>
        <authorList>
            <person name="Ravin N.V."/>
            <person name="Muntyan M.S."/>
            <person name="Smolyakov D.D."/>
            <person name="Rudenko T.S."/>
            <person name="Beletsky A.V."/>
            <person name="Mardanov A.V."/>
            <person name="Grabovich M.Y."/>
        </authorList>
    </citation>
    <scope>NUCLEOTIDE SEQUENCE</scope>
    <source>
        <strain evidence="3">GKL-01</strain>
    </source>
</reference>
<sequence length="231" mass="25689">MLKHFLLMTVLSSAVLVGCSTTETKPDATLKPTPNAVVPPVSPKAMPTPVQKKPITKPRLDVLRVPTPTTDAVLGKQWASCTADVAAMTTFIERVSKDMQPFLGKQSAILGSDTIRDLNNIAFVFQRYSVAAMGEPAAKAVFEQQFSTEMMQYMRAWKQLWTGVDTAKKDNATEKVIKQWSESYSRHVKQVLARSETCVDSIRANEARFLPKVKHDVTQLLKKHKPSTTNL</sequence>
<dbReference type="KEGG" id="tdu:QJT80_05200"/>
<reference evidence="3" key="2">
    <citation type="submission" date="2023-04" db="EMBL/GenBank/DDBJ databases">
        <authorList>
            <person name="Beletskiy A.V."/>
            <person name="Mardanov A.V."/>
            <person name="Ravin N.V."/>
        </authorList>
    </citation>
    <scope>NUCLEOTIDE SEQUENCE</scope>
    <source>
        <strain evidence="3">GKL-01</strain>
    </source>
</reference>
<protein>
    <recommendedName>
        <fullName evidence="4">Lipoprotein</fullName>
    </recommendedName>
</protein>
<evidence type="ECO:0000256" key="1">
    <source>
        <dbReference type="SAM" id="MobiDB-lite"/>
    </source>
</evidence>
<organism evidence="3">
    <name type="scientific">Candidatus Thiocaldithrix dubininis</name>
    <dbReference type="NCBI Taxonomy" id="3080823"/>
    <lineage>
        <taxon>Bacteria</taxon>
        <taxon>Pseudomonadati</taxon>
        <taxon>Pseudomonadota</taxon>
        <taxon>Gammaproteobacteria</taxon>
        <taxon>Thiotrichales</taxon>
        <taxon>Thiotrichaceae</taxon>
        <taxon>Candidatus Thiocaldithrix</taxon>
    </lineage>
</organism>
<dbReference type="AlphaFoldDB" id="A0AA95KL96"/>
<evidence type="ECO:0008006" key="4">
    <source>
        <dbReference type="Google" id="ProtNLM"/>
    </source>
</evidence>
<evidence type="ECO:0000313" key="3">
    <source>
        <dbReference type="EMBL" id="WGZ91877.1"/>
    </source>
</evidence>
<accession>A0AA95KL96</accession>
<proteinExistence type="predicted"/>
<dbReference type="Proteomes" id="UP001300672">
    <property type="component" value="Chromosome"/>
</dbReference>
<keyword evidence="2" id="KW-0732">Signal</keyword>
<feature type="chain" id="PRO_5041670185" description="Lipoprotein" evidence="2">
    <location>
        <begin position="20"/>
        <end position="231"/>
    </location>
</feature>
<dbReference type="EMBL" id="CP124755">
    <property type="protein sequence ID" value="WGZ91877.1"/>
    <property type="molecule type" value="Genomic_DNA"/>
</dbReference>
<evidence type="ECO:0000256" key="2">
    <source>
        <dbReference type="SAM" id="SignalP"/>
    </source>
</evidence>
<name>A0AA95KL96_9GAMM</name>
<dbReference type="PROSITE" id="PS51257">
    <property type="entry name" value="PROKAR_LIPOPROTEIN"/>
    <property type="match status" value="1"/>
</dbReference>
<gene>
    <name evidence="3" type="ORF">QJT80_05200</name>
</gene>